<evidence type="ECO:0000259" key="2">
    <source>
        <dbReference type="Pfam" id="PF04773"/>
    </source>
</evidence>
<dbReference type="Gene3D" id="3.55.50.30">
    <property type="match status" value="1"/>
</dbReference>
<feature type="transmembrane region" description="Helical" evidence="1">
    <location>
        <begin position="85"/>
        <end position="105"/>
    </location>
</feature>
<accession>A0A4Z0V4A9</accession>
<keyword evidence="1" id="KW-0812">Transmembrane</keyword>
<evidence type="ECO:0000313" key="4">
    <source>
        <dbReference type="EMBL" id="TGG39996.1"/>
    </source>
</evidence>
<name>A0A4Z0V4A9_9BACT</name>
<keyword evidence="5" id="KW-1185">Reference proteome</keyword>
<dbReference type="Pfam" id="PF16344">
    <property type="entry name" value="FecR_C"/>
    <property type="match status" value="1"/>
</dbReference>
<dbReference type="InterPro" id="IPR006860">
    <property type="entry name" value="FecR"/>
</dbReference>
<dbReference type="Proteomes" id="UP000297635">
    <property type="component" value="Unassembled WGS sequence"/>
</dbReference>
<protein>
    <submittedName>
        <fullName evidence="4">FecR family protein</fullName>
    </submittedName>
</protein>
<dbReference type="Pfam" id="PF04773">
    <property type="entry name" value="FecR"/>
    <property type="match status" value="1"/>
</dbReference>
<dbReference type="GeneID" id="82149048"/>
<dbReference type="PANTHER" id="PTHR30273:SF2">
    <property type="entry name" value="PROTEIN FECR"/>
    <property type="match status" value="1"/>
</dbReference>
<dbReference type="InterPro" id="IPR032508">
    <property type="entry name" value="FecR_C"/>
</dbReference>
<feature type="domain" description="Protein FecR C-terminal" evidence="3">
    <location>
        <begin position="317"/>
        <end position="387"/>
    </location>
</feature>
<dbReference type="AlphaFoldDB" id="A0A4Z0V4A9"/>
<gene>
    <name evidence="4" type="ORF">EZ315_04525</name>
</gene>
<evidence type="ECO:0000256" key="1">
    <source>
        <dbReference type="SAM" id="Phobius"/>
    </source>
</evidence>
<dbReference type="PANTHER" id="PTHR30273">
    <property type="entry name" value="PERIPLASMIC SIGNAL SENSOR AND SIGMA FACTOR ACTIVATOR FECR-RELATED"/>
    <property type="match status" value="1"/>
</dbReference>
<organism evidence="4 5">
    <name type="scientific">Duncaniella freteri</name>
    <dbReference type="NCBI Taxonomy" id="2530391"/>
    <lineage>
        <taxon>Bacteria</taxon>
        <taxon>Pseudomonadati</taxon>
        <taxon>Bacteroidota</taxon>
        <taxon>Bacteroidia</taxon>
        <taxon>Bacteroidales</taxon>
        <taxon>Muribaculaceae</taxon>
        <taxon>Duncaniella</taxon>
    </lineage>
</organism>
<dbReference type="RefSeq" id="WP_135470985.1">
    <property type="nucleotide sequence ID" value="NZ_CASJPC010000001.1"/>
</dbReference>
<dbReference type="Gene3D" id="2.60.120.1440">
    <property type="match status" value="1"/>
</dbReference>
<reference evidence="4 5" key="1">
    <citation type="submission" date="2019-02" db="EMBL/GenBank/DDBJ databases">
        <title>Isolation and identification of novel species under the genus Muribaculum.</title>
        <authorList>
            <person name="Miyake S."/>
            <person name="Ding Y."/>
            <person name="Low A."/>
            <person name="Soh M."/>
            <person name="Seedorf H."/>
        </authorList>
    </citation>
    <scope>NUCLEOTIDE SEQUENCE [LARGE SCALE GENOMIC DNA]</scope>
    <source>
        <strain evidence="4 5">TLL-A3</strain>
    </source>
</reference>
<keyword evidence="1" id="KW-1133">Transmembrane helix</keyword>
<dbReference type="EMBL" id="SJSA01000001">
    <property type="protein sequence ID" value="TGG39996.1"/>
    <property type="molecule type" value="Genomic_DNA"/>
</dbReference>
<evidence type="ECO:0000313" key="5">
    <source>
        <dbReference type="Proteomes" id="UP000297635"/>
    </source>
</evidence>
<evidence type="ECO:0000259" key="3">
    <source>
        <dbReference type="Pfam" id="PF16344"/>
    </source>
</evidence>
<dbReference type="GO" id="GO:0016989">
    <property type="term" value="F:sigma factor antagonist activity"/>
    <property type="evidence" value="ECO:0007669"/>
    <property type="project" value="TreeGrafter"/>
</dbReference>
<sequence>MDYDRHITRLIYLRMIGTISPSDNQRLEEWLDADQAHRRFFESLSDYDTLSEEMLMRSAVDYRRPALDMTRIIRSRRRACISRRIIRAAAILAAIIAIGTTLLFLSPVRLSTSIGDSRQHIAETPPAKSLDDFVAGSPKATVTNSTGQTISLSANESGRDGADCFITPPSPTPEELCLEVPRGGEFKIILEDSTEVWLNSESTIRYPEAFGSGERRVAVTGEVYFQVKKDPSRPFYVETDRQVVRVYGTSFNIRAYHDEPATYTTLETGSISLSQSSAPSGELFLSQGHQAILDHTSDRINMSVVDPGVVTSWRHGRFIFENQTLERIMRDLSRWYDFHYEFTDQSLSSRIFMGSIPRYSDFRTVIQVLENCGHIRFTVSPSDNKILISEE</sequence>
<keyword evidence="1" id="KW-0472">Membrane</keyword>
<feature type="domain" description="FecR protein" evidence="2">
    <location>
        <begin position="180"/>
        <end position="271"/>
    </location>
</feature>
<comment type="caution">
    <text evidence="4">The sequence shown here is derived from an EMBL/GenBank/DDBJ whole genome shotgun (WGS) entry which is preliminary data.</text>
</comment>
<dbReference type="InterPro" id="IPR012373">
    <property type="entry name" value="Ferrdict_sens_TM"/>
</dbReference>
<proteinExistence type="predicted"/>